<keyword evidence="3" id="KW-1185">Reference proteome</keyword>
<accession>A0A2V4NZJ4</accession>
<evidence type="ECO:0000256" key="1">
    <source>
        <dbReference type="SAM" id="MobiDB-lite"/>
    </source>
</evidence>
<protein>
    <submittedName>
        <fullName evidence="2">Uncharacterized protein</fullName>
    </submittedName>
</protein>
<comment type="caution">
    <text evidence="2">The sequence shown here is derived from an EMBL/GenBank/DDBJ whole genome shotgun (WGS) entry which is preliminary data.</text>
</comment>
<dbReference type="RefSeq" id="WP_110672546.1">
    <property type="nucleotide sequence ID" value="NZ_PYBW01000113.1"/>
</dbReference>
<feature type="region of interest" description="Disordered" evidence="1">
    <location>
        <begin position="1"/>
        <end position="23"/>
    </location>
</feature>
<evidence type="ECO:0000313" key="3">
    <source>
        <dbReference type="Proteomes" id="UP000248039"/>
    </source>
</evidence>
<dbReference type="OrthoDB" id="3853525at2"/>
<sequence>MTDHANTEHDLADRPVTRAVPHPEPLNPRGIVITCAACSASRDWLLIQVRTLVFVRCRCAHEWQAHDLGAGDFDGSYSGPETEWDSFEQMYRGLGFDGLLRGCYLG</sequence>
<dbReference type="AlphaFoldDB" id="A0A2V4NZJ4"/>
<dbReference type="EMBL" id="PYBW01000113">
    <property type="protein sequence ID" value="PYC71035.1"/>
    <property type="molecule type" value="Genomic_DNA"/>
</dbReference>
<name>A0A2V4NZJ4_9ACTN</name>
<gene>
    <name evidence="2" type="ORF">C7C46_27000</name>
</gene>
<evidence type="ECO:0000313" key="2">
    <source>
        <dbReference type="EMBL" id="PYC71035.1"/>
    </source>
</evidence>
<proteinExistence type="predicted"/>
<organism evidence="2 3">
    <name type="scientific">Streptomyces tateyamensis</name>
    <dbReference type="NCBI Taxonomy" id="565073"/>
    <lineage>
        <taxon>Bacteria</taxon>
        <taxon>Bacillati</taxon>
        <taxon>Actinomycetota</taxon>
        <taxon>Actinomycetes</taxon>
        <taxon>Kitasatosporales</taxon>
        <taxon>Streptomycetaceae</taxon>
        <taxon>Streptomyces</taxon>
    </lineage>
</organism>
<feature type="compositionally biased region" description="Basic and acidic residues" evidence="1">
    <location>
        <begin position="1"/>
        <end position="16"/>
    </location>
</feature>
<reference evidence="2 3" key="1">
    <citation type="submission" date="2018-03" db="EMBL/GenBank/DDBJ databases">
        <title>Bioinformatic expansion and discovery of thiopeptide antibiotics.</title>
        <authorList>
            <person name="Schwalen C.J."/>
            <person name="Hudson G.A."/>
            <person name="Mitchell D.A."/>
        </authorList>
    </citation>
    <scope>NUCLEOTIDE SEQUENCE [LARGE SCALE GENOMIC DNA]</scope>
    <source>
        <strain evidence="2 3">ATCC 21389</strain>
    </source>
</reference>
<dbReference type="Proteomes" id="UP000248039">
    <property type="component" value="Unassembled WGS sequence"/>
</dbReference>